<evidence type="ECO:0000313" key="7">
    <source>
        <dbReference type="EMBL" id="KJF40845.1"/>
    </source>
</evidence>
<protein>
    <recommendedName>
        <fullName evidence="9">Extracellular solute-binding protein</fullName>
    </recommendedName>
</protein>
<keyword evidence="8" id="KW-1185">Reference proteome</keyword>
<dbReference type="InterPro" id="IPR050490">
    <property type="entry name" value="Bact_solute-bd_prot1"/>
</dbReference>
<dbReference type="PANTHER" id="PTHR43649:SF33">
    <property type="entry name" value="POLYGALACTURONAN_RHAMNOGALACTURONAN-BINDING PROTEIN YTCQ"/>
    <property type="match status" value="1"/>
</dbReference>
<sequence>MKKILALCLALTMALAVFAGCSGAASSSAPAAGSASGSASTGGSATGKQLSGKVVYWSMYNEGEPEAMAIQKAADMFMEDYPDCEVEIQWIGRSNQDITGPALEGGEQLDILDNFSYDKSTDRYLDITDMMNEPALGQEDMTVAESILPVLNLANAQGQEKAGLETDKYYGVQMFPWVVGFFYNKDLFQQAGITETPETWTEFMEACQKLKDAGINAVTCDDAYMTLIPNNYLARLVGSDTIAAMSASASDPAWQSEEVKQAFAAMETLSPFMSPQTATNKYPAGQQEFALGEAAMYLNASWMPSEVADTAGEDFPWGFFAFPQVEDGAEGSGYVSVGGVPLAVYSGSPNPEAAKEFLRYVASKEVQDYLAEQGGAPATVGSEWPGARAECTDVIAAADKVASLNCDLSSEFVSAVFTMEMNKVLTQQTTADKAVSTLTGEASKY</sequence>
<evidence type="ECO:0000256" key="3">
    <source>
        <dbReference type="ARBA" id="ARBA00023136"/>
    </source>
</evidence>
<feature type="signal peptide" evidence="6">
    <location>
        <begin position="1"/>
        <end position="19"/>
    </location>
</feature>
<dbReference type="Pfam" id="PF01547">
    <property type="entry name" value="SBP_bac_1"/>
    <property type="match status" value="1"/>
</dbReference>
<evidence type="ECO:0000256" key="2">
    <source>
        <dbReference type="ARBA" id="ARBA00022729"/>
    </source>
</evidence>
<keyword evidence="2 6" id="KW-0732">Signal</keyword>
<dbReference type="SUPFAM" id="SSF53850">
    <property type="entry name" value="Periplasmic binding protein-like II"/>
    <property type="match status" value="1"/>
</dbReference>
<dbReference type="RefSeq" id="WP_050004757.1">
    <property type="nucleotide sequence ID" value="NZ_CATXDA010000011.1"/>
</dbReference>
<dbReference type="PROSITE" id="PS51257">
    <property type="entry name" value="PROKAR_LIPOPROTEIN"/>
    <property type="match status" value="1"/>
</dbReference>
<comment type="caution">
    <text evidence="7">The sequence shown here is derived from an EMBL/GenBank/DDBJ whole genome shotgun (WGS) entry which is preliminary data.</text>
</comment>
<evidence type="ECO:0008006" key="9">
    <source>
        <dbReference type="Google" id="ProtNLM"/>
    </source>
</evidence>
<dbReference type="PANTHER" id="PTHR43649">
    <property type="entry name" value="ARABINOSE-BINDING PROTEIN-RELATED"/>
    <property type="match status" value="1"/>
</dbReference>
<evidence type="ECO:0000313" key="8">
    <source>
        <dbReference type="Proteomes" id="UP000032483"/>
    </source>
</evidence>
<gene>
    <name evidence="7" type="ORF">TQ39_04910</name>
</gene>
<feature type="chain" id="PRO_5038631242" description="Extracellular solute-binding protein" evidence="6">
    <location>
        <begin position="20"/>
        <end position="445"/>
    </location>
</feature>
<evidence type="ECO:0000256" key="1">
    <source>
        <dbReference type="ARBA" id="ARBA00022475"/>
    </source>
</evidence>
<accession>A0A0D8J1J8</accession>
<name>A0A0D8J1J8_9FIRM</name>
<evidence type="ECO:0000256" key="5">
    <source>
        <dbReference type="ARBA" id="ARBA00023288"/>
    </source>
</evidence>
<dbReference type="AlphaFoldDB" id="A0A0D8J1J8"/>
<dbReference type="EMBL" id="JXXK01000004">
    <property type="protein sequence ID" value="KJF40845.1"/>
    <property type="molecule type" value="Genomic_DNA"/>
</dbReference>
<keyword evidence="3" id="KW-0472">Membrane</keyword>
<evidence type="ECO:0000256" key="6">
    <source>
        <dbReference type="SAM" id="SignalP"/>
    </source>
</evidence>
<keyword evidence="1" id="KW-1003">Cell membrane</keyword>
<dbReference type="Proteomes" id="UP000032483">
    <property type="component" value="Unassembled WGS sequence"/>
</dbReference>
<proteinExistence type="predicted"/>
<organism evidence="7 8">
    <name type="scientific">Ruthenibacterium lactatiformans</name>
    <dbReference type="NCBI Taxonomy" id="1550024"/>
    <lineage>
        <taxon>Bacteria</taxon>
        <taxon>Bacillati</taxon>
        <taxon>Bacillota</taxon>
        <taxon>Clostridia</taxon>
        <taxon>Eubacteriales</taxon>
        <taxon>Oscillospiraceae</taxon>
        <taxon>Ruthenibacterium</taxon>
    </lineage>
</organism>
<dbReference type="GeneID" id="42855967"/>
<evidence type="ECO:0000256" key="4">
    <source>
        <dbReference type="ARBA" id="ARBA00023139"/>
    </source>
</evidence>
<dbReference type="PATRIC" id="fig|1550024.3.peg.1105"/>
<reference evidence="7" key="1">
    <citation type="submission" date="2015-02" db="EMBL/GenBank/DDBJ databases">
        <title>A novel member of the family Ruminococcaceae isolated from human feces.</title>
        <authorList>
            <person name="Shkoporov A.N."/>
            <person name="Chaplin A.V."/>
            <person name="Motuzova O.V."/>
            <person name="Kafarskaia L.I."/>
            <person name="Khokhlova E.V."/>
            <person name="Efimov B.A."/>
        </authorList>
    </citation>
    <scope>NUCLEOTIDE SEQUENCE [LARGE SCALE GENOMIC DNA]</scope>
    <source>
        <strain evidence="7">585-1</strain>
    </source>
</reference>
<keyword evidence="5" id="KW-0449">Lipoprotein</keyword>
<dbReference type="Gene3D" id="3.40.190.10">
    <property type="entry name" value="Periplasmic binding protein-like II"/>
    <property type="match status" value="1"/>
</dbReference>
<keyword evidence="4" id="KW-0564">Palmitate</keyword>
<dbReference type="InterPro" id="IPR006059">
    <property type="entry name" value="SBP"/>
</dbReference>